<sequence>MSETLLDERALLSELSYEISNFADDFKGKVRHTYILNPFASSLFCVNIVNERVMIGVPARIFELLIRVRWYVINVIKGKPGLFLVFEIGKDSHRHPAAIRVFLRTKQVDAVSMFKEATFIKCDEKGLPFEETRENYFILPIKTETSLQWESMKIITKSIR</sequence>
<comment type="caution">
    <text evidence="1">The sequence shown here is derived from an EMBL/GenBank/DDBJ whole genome shotgun (WGS) entry which is preliminary data.</text>
</comment>
<dbReference type="EMBL" id="PZKL01000020">
    <property type="protein sequence ID" value="PTH81462.1"/>
    <property type="molecule type" value="Genomic_DNA"/>
</dbReference>
<organism evidence="1 2">
    <name type="scientific">Aeromonas veronii</name>
    <dbReference type="NCBI Taxonomy" id="654"/>
    <lineage>
        <taxon>Bacteria</taxon>
        <taxon>Pseudomonadati</taxon>
        <taxon>Pseudomonadota</taxon>
        <taxon>Gammaproteobacteria</taxon>
        <taxon>Aeromonadales</taxon>
        <taxon>Aeromonadaceae</taxon>
        <taxon>Aeromonas</taxon>
    </lineage>
</organism>
<gene>
    <name evidence="1" type="ORF">DAA48_08735</name>
</gene>
<dbReference type="AlphaFoldDB" id="A0A2T4N3P6"/>
<dbReference type="Proteomes" id="UP000241986">
    <property type="component" value="Unassembled WGS sequence"/>
</dbReference>
<name>A0A2T4N3P6_AERVE</name>
<evidence type="ECO:0000313" key="1">
    <source>
        <dbReference type="EMBL" id="PTH81462.1"/>
    </source>
</evidence>
<dbReference type="RefSeq" id="WP_107683159.1">
    <property type="nucleotide sequence ID" value="NZ_PZKL01000020.1"/>
</dbReference>
<protein>
    <submittedName>
        <fullName evidence="1">Uncharacterized protein</fullName>
    </submittedName>
</protein>
<proteinExistence type="predicted"/>
<reference evidence="1 2" key="1">
    <citation type="submission" date="2018-03" db="EMBL/GenBank/DDBJ databases">
        <title>Aeromonas veronii whole genome sequencing and analysis.</title>
        <authorList>
            <person name="Xie H."/>
            <person name="Liu T."/>
            <person name="Wang K."/>
        </authorList>
    </citation>
    <scope>NUCLEOTIDE SEQUENCE [LARGE SCALE GENOMIC DNA]</scope>
    <source>
        <strain evidence="1 2">XH.VA.1</strain>
    </source>
</reference>
<evidence type="ECO:0000313" key="2">
    <source>
        <dbReference type="Proteomes" id="UP000241986"/>
    </source>
</evidence>
<accession>A0A2T4N3P6</accession>